<organism evidence="2 3">
    <name type="scientific">Cinchona calisaya</name>
    <dbReference type="NCBI Taxonomy" id="153742"/>
    <lineage>
        <taxon>Eukaryota</taxon>
        <taxon>Viridiplantae</taxon>
        <taxon>Streptophyta</taxon>
        <taxon>Embryophyta</taxon>
        <taxon>Tracheophyta</taxon>
        <taxon>Spermatophyta</taxon>
        <taxon>Magnoliopsida</taxon>
        <taxon>eudicotyledons</taxon>
        <taxon>Gunneridae</taxon>
        <taxon>Pentapetalae</taxon>
        <taxon>asterids</taxon>
        <taxon>lamiids</taxon>
        <taxon>Gentianales</taxon>
        <taxon>Rubiaceae</taxon>
        <taxon>Cinchonoideae</taxon>
        <taxon>Cinchoneae</taxon>
        <taxon>Cinchona</taxon>
    </lineage>
</organism>
<sequence length="134" mass="15864">MDEPYNNPILLRFKHFYFNMKAAADNEQRHKSAGDEQRCKSANNEQRYRSADNEQRHQSLKENKSRHSNLLSGASYRVLCSLQEQDFRLHPKQNHQTRKARILSFNQNKLHYKSQILDCIHQTKSPNQKSNPVL</sequence>
<evidence type="ECO:0000313" key="2">
    <source>
        <dbReference type="EMBL" id="KAL3514825.1"/>
    </source>
</evidence>
<accession>A0ABD2Z913</accession>
<evidence type="ECO:0000256" key="1">
    <source>
        <dbReference type="SAM" id="MobiDB-lite"/>
    </source>
</evidence>
<dbReference type="Proteomes" id="UP001630127">
    <property type="component" value="Unassembled WGS sequence"/>
</dbReference>
<feature type="compositionally biased region" description="Basic and acidic residues" evidence="1">
    <location>
        <begin position="46"/>
        <end position="65"/>
    </location>
</feature>
<proteinExistence type="predicted"/>
<feature type="region of interest" description="Disordered" evidence="1">
    <location>
        <begin position="26"/>
        <end position="68"/>
    </location>
</feature>
<gene>
    <name evidence="2" type="ORF">ACH5RR_027542</name>
</gene>
<reference evidence="2 3" key="1">
    <citation type="submission" date="2024-11" db="EMBL/GenBank/DDBJ databases">
        <title>A near-complete genome assembly of Cinchona calisaya.</title>
        <authorList>
            <person name="Lian D.C."/>
            <person name="Zhao X.W."/>
            <person name="Wei L."/>
        </authorList>
    </citation>
    <scope>NUCLEOTIDE SEQUENCE [LARGE SCALE GENOMIC DNA]</scope>
    <source>
        <tissue evidence="2">Nenye</tissue>
    </source>
</reference>
<name>A0ABD2Z913_9GENT</name>
<protein>
    <submittedName>
        <fullName evidence="2">Uncharacterized protein</fullName>
    </submittedName>
</protein>
<feature type="compositionally biased region" description="Basic and acidic residues" evidence="1">
    <location>
        <begin position="26"/>
        <end position="39"/>
    </location>
</feature>
<keyword evidence="3" id="KW-1185">Reference proteome</keyword>
<comment type="caution">
    <text evidence="2">The sequence shown here is derived from an EMBL/GenBank/DDBJ whole genome shotgun (WGS) entry which is preliminary data.</text>
</comment>
<dbReference type="AlphaFoldDB" id="A0ABD2Z913"/>
<evidence type="ECO:0000313" key="3">
    <source>
        <dbReference type="Proteomes" id="UP001630127"/>
    </source>
</evidence>
<dbReference type="EMBL" id="JBJUIK010000011">
    <property type="protein sequence ID" value="KAL3514825.1"/>
    <property type="molecule type" value="Genomic_DNA"/>
</dbReference>